<gene>
    <name evidence="2" type="ORF">BJF92_21730</name>
    <name evidence="3" type="ORF">BTR14_20405</name>
</gene>
<name>A0A1Q9AQD0_9HYPH</name>
<evidence type="ECO:0000313" key="5">
    <source>
        <dbReference type="Proteomes" id="UP000192652"/>
    </source>
</evidence>
<proteinExistence type="predicted"/>
<feature type="region of interest" description="Disordered" evidence="1">
    <location>
        <begin position="27"/>
        <end position="52"/>
    </location>
</feature>
<dbReference type="EMBL" id="MSPX01000023">
    <property type="protein sequence ID" value="OQP84170.1"/>
    <property type="molecule type" value="Genomic_DNA"/>
</dbReference>
<reference evidence="3 5" key="3">
    <citation type="journal article" date="2017" name="Antonie Van Leeuwenhoek">
        <title>Rhizobium rhizosphaerae sp. nov., a novel species isolated from rice rhizosphere.</title>
        <authorList>
            <person name="Zhao J.J."/>
            <person name="Zhang J."/>
            <person name="Zhang R.J."/>
            <person name="Zhang C.W."/>
            <person name="Yin H.Q."/>
            <person name="Zhang X.X."/>
        </authorList>
    </citation>
    <scope>NUCLEOTIDE SEQUENCE [LARGE SCALE GENOMIC DNA]</scope>
    <source>
        <strain evidence="3 5">RD15</strain>
    </source>
</reference>
<keyword evidence="5" id="KW-1185">Reference proteome</keyword>
<reference evidence="2 4" key="1">
    <citation type="submission" date="2016-09" db="EMBL/GenBank/DDBJ databases">
        <title>Rhizobium sp. nov., a novel species isolated from the rice rhizosphere.</title>
        <authorList>
            <person name="Zhao J."/>
            <person name="Zhang X."/>
        </authorList>
    </citation>
    <scope>NUCLEOTIDE SEQUENCE [LARGE SCALE GENOMIC DNA]</scope>
    <source>
        <strain evidence="2 4">MH17</strain>
    </source>
</reference>
<accession>A0A1Q9AQD0</accession>
<dbReference type="Proteomes" id="UP000192652">
    <property type="component" value="Unassembled WGS sequence"/>
</dbReference>
<evidence type="ECO:0000313" key="2">
    <source>
        <dbReference type="EMBL" id="OLP57627.1"/>
    </source>
</evidence>
<protein>
    <submittedName>
        <fullName evidence="2">Uncharacterized protein</fullName>
    </submittedName>
</protein>
<sequence>MPAARSACPDMALGRLWPFPFGGNPDLALKQTTKGRGRGQAADPPIIPDGNPAGARAFATRLHLCPATFVVAAI</sequence>
<evidence type="ECO:0000313" key="3">
    <source>
        <dbReference type="EMBL" id="OQP84170.1"/>
    </source>
</evidence>
<evidence type="ECO:0000256" key="1">
    <source>
        <dbReference type="SAM" id="MobiDB-lite"/>
    </source>
</evidence>
<dbReference type="EMBL" id="MKIO01000013">
    <property type="protein sequence ID" value="OLP57627.1"/>
    <property type="molecule type" value="Genomic_DNA"/>
</dbReference>
<dbReference type="AlphaFoldDB" id="A0A1Q9AQD0"/>
<organism evidence="2 4">
    <name type="scientific">Xaviernesmea rhizosphaerae</name>
    <dbReference type="NCBI Taxonomy" id="1672749"/>
    <lineage>
        <taxon>Bacteria</taxon>
        <taxon>Pseudomonadati</taxon>
        <taxon>Pseudomonadota</taxon>
        <taxon>Alphaproteobacteria</taxon>
        <taxon>Hyphomicrobiales</taxon>
        <taxon>Rhizobiaceae</taxon>
        <taxon>Rhizobium/Agrobacterium group</taxon>
        <taxon>Xaviernesmea</taxon>
    </lineage>
</organism>
<evidence type="ECO:0000313" key="4">
    <source>
        <dbReference type="Proteomes" id="UP000186143"/>
    </source>
</evidence>
<comment type="caution">
    <text evidence="2">The sequence shown here is derived from an EMBL/GenBank/DDBJ whole genome shotgun (WGS) entry which is preliminary data.</text>
</comment>
<reference evidence="3" key="2">
    <citation type="submission" date="2016-12" db="EMBL/GenBank/DDBJ databases">
        <authorList>
            <person name="Zhang X."/>
            <person name="Zhao J."/>
        </authorList>
    </citation>
    <scope>NUCLEOTIDE SEQUENCE</scope>
    <source>
        <strain evidence="3">RD15</strain>
    </source>
</reference>
<dbReference type="Proteomes" id="UP000186143">
    <property type="component" value="Unassembled WGS sequence"/>
</dbReference>